<evidence type="ECO:0000313" key="1">
    <source>
        <dbReference type="EMBL" id="GKV13313.1"/>
    </source>
</evidence>
<accession>A0AAV5JFB9</accession>
<keyword evidence="2" id="KW-1185">Reference proteome</keyword>
<proteinExistence type="predicted"/>
<sequence>MNAPSYEVHSNINKAMNPFFEEAIYGFFEESKSGFHNPETGFLAAPTMMKSMEKGMAKRIVKMMKRMVKINDDMMMLKDEGEMRTRIRMRRKK</sequence>
<reference evidence="1 2" key="1">
    <citation type="journal article" date="2021" name="Commun. Biol.">
        <title>The genome of Shorea leprosula (Dipterocarpaceae) highlights the ecological relevance of drought in aseasonal tropical rainforests.</title>
        <authorList>
            <person name="Ng K.K.S."/>
            <person name="Kobayashi M.J."/>
            <person name="Fawcett J.A."/>
            <person name="Hatakeyama M."/>
            <person name="Paape T."/>
            <person name="Ng C.H."/>
            <person name="Ang C.C."/>
            <person name="Tnah L.H."/>
            <person name="Lee C.T."/>
            <person name="Nishiyama T."/>
            <person name="Sese J."/>
            <person name="O'Brien M.J."/>
            <person name="Copetti D."/>
            <person name="Mohd Noor M.I."/>
            <person name="Ong R.C."/>
            <person name="Putra M."/>
            <person name="Sireger I.Z."/>
            <person name="Indrioko S."/>
            <person name="Kosugi Y."/>
            <person name="Izuno A."/>
            <person name="Isagi Y."/>
            <person name="Lee S.L."/>
            <person name="Shimizu K.K."/>
        </authorList>
    </citation>
    <scope>NUCLEOTIDE SEQUENCE [LARGE SCALE GENOMIC DNA]</scope>
    <source>
        <strain evidence="1">214</strain>
    </source>
</reference>
<dbReference type="Proteomes" id="UP001054252">
    <property type="component" value="Unassembled WGS sequence"/>
</dbReference>
<gene>
    <name evidence="1" type="ORF">SLEP1_g24340</name>
</gene>
<organism evidence="1 2">
    <name type="scientific">Rubroshorea leprosula</name>
    <dbReference type="NCBI Taxonomy" id="152421"/>
    <lineage>
        <taxon>Eukaryota</taxon>
        <taxon>Viridiplantae</taxon>
        <taxon>Streptophyta</taxon>
        <taxon>Embryophyta</taxon>
        <taxon>Tracheophyta</taxon>
        <taxon>Spermatophyta</taxon>
        <taxon>Magnoliopsida</taxon>
        <taxon>eudicotyledons</taxon>
        <taxon>Gunneridae</taxon>
        <taxon>Pentapetalae</taxon>
        <taxon>rosids</taxon>
        <taxon>malvids</taxon>
        <taxon>Malvales</taxon>
        <taxon>Dipterocarpaceae</taxon>
        <taxon>Rubroshorea</taxon>
    </lineage>
</organism>
<name>A0AAV5JFB9_9ROSI</name>
<dbReference type="EMBL" id="BPVZ01000038">
    <property type="protein sequence ID" value="GKV13313.1"/>
    <property type="molecule type" value="Genomic_DNA"/>
</dbReference>
<dbReference type="AlphaFoldDB" id="A0AAV5JFB9"/>
<comment type="caution">
    <text evidence="1">The sequence shown here is derived from an EMBL/GenBank/DDBJ whole genome shotgun (WGS) entry which is preliminary data.</text>
</comment>
<evidence type="ECO:0000313" key="2">
    <source>
        <dbReference type="Proteomes" id="UP001054252"/>
    </source>
</evidence>
<protein>
    <submittedName>
        <fullName evidence="1">Uncharacterized protein</fullName>
    </submittedName>
</protein>